<evidence type="ECO:0000256" key="3">
    <source>
        <dbReference type="ARBA" id="ARBA00023239"/>
    </source>
</evidence>
<dbReference type="GO" id="GO:0006565">
    <property type="term" value="P:L-serine catabolic process"/>
    <property type="evidence" value="ECO:0007669"/>
    <property type="project" value="TreeGrafter"/>
</dbReference>
<dbReference type="Pfam" id="PF00291">
    <property type="entry name" value="PALP"/>
    <property type="match status" value="1"/>
</dbReference>
<feature type="region of interest" description="Disordered" evidence="6">
    <location>
        <begin position="19"/>
        <end position="58"/>
    </location>
</feature>
<dbReference type="GO" id="GO:0003941">
    <property type="term" value="F:L-serine ammonia-lyase activity"/>
    <property type="evidence" value="ECO:0007669"/>
    <property type="project" value="TreeGrafter"/>
</dbReference>
<dbReference type="GO" id="GO:0006567">
    <property type="term" value="P:L-threonine catabolic process"/>
    <property type="evidence" value="ECO:0007669"/>
    <property type="project" value="TreeGrafter"/>
</dbReference>
<comment type="cofactor">
    <cofactor evidence="1">
        <name>pyridoxal 5'-phosphate</name>
        <dbReference type="ChEBI" id="CHEBI:597326"/>
    </cofactor>
</comment>
<feature type="domain" description="Tryptophan synthase beta chain-like PALP" evidence="7">
    <location>
        <begin position="133"/>
        <end position="407"/>
    </location>
</feature>
<dbReference type="InterPro" id="IPR050147">
    <property type="entry name" value="Ser/Thr_Dehydratase"/>
</dbReference>
<protein>
    <recommendedName>
        <fullName evidence="4">L-serine deaminase</fullName>
    </recommendedName>
    <alternativeName>
        <fullName evidence="5">L-threonine dehydratase</fullName>
    </alternativeName>
</protein>
<dbReference type="InParanoid" id="A0A3P8VVK9"/>
<keyword evidence="3" id="KW-0456">Lyase</keyword>
<dbReference type="AlphaFoldDB" id="A0A3P8VVK9"/>
<reference evidence="8" key="3">
    <citation type="submission" date="2025-09" db="UniProtKB">
        <authorList>
            <consortium name="Ensembl"/>
        </authorList>
    </citation>
    <scope>IDENTIFICATION</scope>
</reference>
<dbReference type="InterPro" id="IPR036052">
    <property type="entry name" value="TrpB-like_PALP_sf"/>
</dbReference>
<dbReference type="CDD" id="cd01562">
    <property type="entry name" value="Thr-dehyd"/>
    <property type="match status" value="1"/>
</dbReference>
<dbReference type="GO" id="GO:0004794">
    <property type="term" value="F:threonine deaminase activity"/>
    <property type="evidence" value="ECO:0007669"/>
    <property type="project" value="TreeGrafter"/>
</dbReference>
<dbReference type="Proteomes" id="UP000265120">
    <property type="component" value="Chromosome 12"/>
</dbReference>
<dbReference type="STRING" id="244447.ENSCSEP00000016415"/>
<sequence>MNFAAQLIYSSYLGDLVESSYSPRPAGEDSEENDPFWQSHPGAFPGSGPLINGTGGYRPTLIEPERLKDFGEEEQLNGDVKGHVTKVMAESEITLMQPPKLRRVSEFQVVPKPPKQYLRFEDISAAAFRIHSGLQKTPCTYSRLSKLYGMEIYLKKDHLHYTGSVKERGVLYLLSCLTQGVIVATDSNFSMAIAHHAAEMKIPVFVIMPSGCSSPRLRIYRDYGAMVITFGNTSRDSQNHARHLAKENGYLFMEEDESAAYLSGLGTLGMEIHEQMPRLDALIVPAAGQYGVLASTAAAIKHLSPDVLVIGVEAEGYPLLLHSLNRGDPVKDMHSKPNRRLFRDLGEWSLGVNTFQLAKTFVDKVVTVSEEDSLVAMLRFQEFERSTVDTEGAMGLAAILAGQLPELRGKNSANMELELLRQCVDRALVLDHRVSKFCVQLGEWPGDMAKLLDVLSREDSTVLMYVLYVYLQVECVVETKDKAQSVHLRKVLRERYPSICWLDR</sequence>
<dbReference type="GeneTree" id="ENSGT00600000084626"/>
<evidence type="ECO:0000256" key="4">
    <source>
        <dbReference type="ARBA" id="ARBA00041766"/>
    </source>
</evidence>
<dbReference type="GO" id="GO:0009097">
    <property type="term" value="P:isoleucine biosynthetic process"/>
    <property type="evidence" value="ECO:0007669"/>
    <property type="project" value="TreeGrafter"/>
</dbReference>
<evidence type="ECO:0000259" key="7">
    <source>
        <dbReference type="Pfam" id="PF00291"/>
    </source>
</evidence>
<evidence type="ECO:0000256" key="6">
    <source>
        <dbReference type="SAM" id="MobiDB-lite"/>
    </source>
</evidence>
<dbReference type="FunFam" id="3.40.50.1100:FF:000044">
    <property type="entry name" value="Phenylserine dehydratase"/>
    <property type="match status" value="1"/>
</dbReference>
<reference evidence="8 9" key="1">
    <citation type="journal article" date="2014" name="Nat. Genet.">
        <title>Whole-genome sequence of a flatfish provides insights into ZW sex chromosome evolution and adaptation to a benthic lifestyle.</title>
        <authorList>
            <person name="Chen S."/>
            <person name="Zhang G."/>
            <person name="Shao C."/>
            <person name="Huang Q."/>
            <person name="Liu G."/>
            <person name="Zhang P."/>
            <person name="Song W."/>
            <person name="An N."/>
            <person name="Chalopin D."/>
            <person name="Volff J.N."/>
            <person name="Hong Y."/>
            <person name="Li Q."/>
            <person name="Sha Z."/>
            <person name="Zhou H."/>
            <person name="Xie M."/>
            <person name="Yu Q."/>
            <person name="Liu Y."/>
            <person name="Xiang H."/>
            <person name="Wang N."/>
            <person name="Wu K."/>
            <person name="Yang C."/>
            <person name="Zhou Q."/>
            <person name="Liao X."/>
            <person name="Yang L."/>
            <person name="Hu Q."/>
            <person name="Zhang J."/>
            <person name="Meng L."/>
            <person name="Jin L."/>
            <person name="Tian Y."/>
            <person name="Lian J."/>
            <person name="Yang J."/>
            <person name="Miao G."/>
            <person name="Liu S."/>
            <person name="Liang Z."/>
            <person name="Yan F."/>
            <person name="Li Y."/>
            <person name="Sun B."/>
            <person name="Zhang H."/>
            <person name="Zhang J."/>
            <person name="Zhu Y."/>
            <person name="Du M."/>
            <person name="Zhao Y."/>
            <person name="Schartl M."/>
            <person name="Tang Q."/>
            <person name="Wang J."/>
        </authorList>
    </citation>
    <scope>NUCLEOTIDE SEQUENCE</scope>
</reference>
<dbReference type="SUPFAM" id="SSF53686">
    <property type="entry name" value="Tryptophan synthase beta subunit-like PLP-dependent enzymes"/>
    <property type="match status" value="1"/>
</dbReference>
<keyword evidence="9" id="KW-1185">Reference proteome</keyword>
<dbReference type="OMA" id="MVLRFEF"/>
<evidence type="ECO:0000256" key="1">
    <source>
        <dbReference type="ARBA" id="ARBA00001933"/>
    </source>
</evidence>
<dbReference type="Ensembl" id="ENSCSET00000016623.1">
    <property type="protein sequence ID" value="ENSCSEP00000016415.1"/>
    <property type="gene ID" value="ENSCSEG00000010547.1"/>
</dbReference>
<evidence type="ECO:0000256" key="2">
    <source>
        <dbReference type="ARBA" id="ARBA00022898"/>
    </source>
</evidence>
<dbReference type="PANTHER" id="PTHR48078">
    <property type="entry name" value="THREONINE DEHYDRATASE, MITOCHONDRIAL-RELATED"/>
    <property type="match status" value="1"/>
</dbReference>
<evidence type="ECO:0000313" key="9">
    <source>
        <dbReference type="Proteomes" id="UP000265120"/>
    </source>
</evidence>
<dbReference type="PANTHER" id="PTHR48078:SF19">
    <property type="entry name" value="ACT DOMAIN-CONTAINING PROTEIN"/>
    <property type="match status" value="1"/>
</dbReference>
<name>A0A3P8VVK9_CYNSE</name>
<evidence type="ECO:0000256" key="5">
    <source>
        <dbReference type="ARBA" id="ARBA00042605"/>
    </source>
</evidence>
<dbReference type="InterPro" id="IPR001926">
    <property type="entry name" value="TrpB-like_PALP"/>
</dbReference>
<proteinExistence type="predicted"/>
<accession>A0A3P8VVK9</accession>
<evidence type="ECO:0000313" key="8">
    <source>
        <dbReference type="Ensembl" id="ENSCSEP00000016415.1"/>
    </source>
</evidence>
<dbReference type="Gene3D" id="3.40.50.1100">
    <property type="match status" value="2"/>
</dbReference>
<organism evidence="8 9">
    <name type="scientific">Cynoglossus semilaevis</name>
    <name type="common">Tongue sole</name>
    <dbReference type="NCBI Taxonomy" id="244447"/>
    <lineage>
        <taxon>Eukaryota</taxon>
        <taxon>Metazoa</taxon>
        <taxon>Chordata</taxon>
        <taxon>Craniata</taxon>
        <taxon>Vertebrata</taxon>
        <taxon>Euteleostomi</taxon>
        <taxon>Actinopterygii</taxon>
        <taxon>Neopterygii</taxon>
        <taxon>Teleostei</taxon>
        <taxon>Neoteleostei</taxon>
        <taxon>Acanthomorphata</taxon>
        <taxon>Carangaria</taxon>
        <taxon>Pleuronectiformes</taxon>
        <taxon>Pleuronectoidei</taxon>
        <taxon>Cynoglossidae</taxon>
        <taxon>Cynoglossinae</taxon>
        <taxon>Cynoglossus</taxon>
    </lineage>
</organism>
<reference evidence="8" key="2">
    <citation type="submission" date="2025-08" db="UniProtKB">
        <authorList>
            <consortium name="Ensembl"/>
        </authorList>
    </citation>
    <scope>IDENTIFICATION</scope>
</reference>
<keyword evidence="2" id="KW-0663">Pyridoxal phosphate</keyword>